<evidence type="ECO:0000256" key="7">
    <source>
        <dbReference type="SAM" id="SignalP"/>
    </source>
</evidence>
<evidence type="ECO:0000256" key="6">
    <source>
        <dbReference type="ARBA" id="ARBA00022837"/>
    </source>
</evidence>
<dbReference type="CDD" id="cd16144">
    <property type="entry name" value="ARS_like"/>
    <property type="match status" value="1"/>
</dbReference>
<keyword evidence="6" id="KW-0106">Calcium</keyword>
<keyword evidence="10" id="KW-1185">Reference proteome</keyword>
<dbReference type="AlphaFoldDB" id="A0A4U1C1H8"/>
<name>A0A4U1C1H8_9SPHI</name>
<evidence type="ECO:0000259" key="8">
    <source>
        <dbReference type="Pfam" id="PF00884"/>
    </source>
</evidence>
<proteinExistence type="inferred from homology"/>
<protein>
    <submittedName>
        <fullName evidence="9">Sulfatase</fullName>
    </submittedName>
</protein>
<comment type="similarity">
    <text evidence="2">Belongs to the sulfatase family.</text>
</comment>
<dbReference type="InterPro" id="IPR024607">
    <property type="entry name" value="Sulfatase_CS"/>
</dbReference>
<feature type="signal peptide" evidence="7">
    <location>
        <begin position="1"/>
        <end position="20"/>
    </location>
</feature>
<dbReference type="PROSITE" id="PS00149">
    <property type="entry name" value="SULFATASE_2"/>
    <property type="match status" value="1"/>
</dbReference>
<keyword evidence="3" id="KW-0479">Metal-binding</keyword>
<dbReference type="InterPro" id="IPR017850">
    <property type="entry name" value="Alkaline_phosphatase_core_sf"/>
</dbReference>
<dbReference type="InterPro" id="IPR050738">
    <property type="entry name" value="Sulfatase"/>
</dbReference>
<feature type="chain" id="PRO_5020466273" evidence="7">
    <location>
        <begin position="21"/>
        <end position="483"/>
    </location>
</feature>
<evidence type="ECO:0000256" key="2">
    <source>
        <dbReference type="ARBA" id="ARBA00008779"/>
    </source>
</evidence>
<evidence type="ECO:0000256" key="1">
    <source>
        <dbReference type="ARBA" id="ARBA00001913"/>
    </source>
</evidence>
<dbReference type="EMBL" id="SWBP01000002">
    <property type="protein sequence ID" value="TKB99071.1"/>
    <property type="molecule type" value="Genomic_DNA"/>
</dbReference>
<feature type="domain" description="Sulfatase N-terminal" evidence="8">
    <location>
        <begin position="27"/>
        <end position="369"/>
    </location>
</feature>
<evidence type="ECO:0000256" key="3">
    <source>
        <dbReference type="ARBA" id="ARBA00022723"/>
    </source>
</evidence>
<gene>
    <name evidence="9" type="ORF">FA046_08145</name>
</gene>
<dbReference type="InterPro" id="IPR000917">
    <property type="entry name" value="Sulfatase_N"/>
</dbReference>
<organism evidence="9 10">
    <name type="scientific">Pedobacter cryophilus</name>
    <dbReference type="NCBI Taxonomy" id="2571271"/>
    <lineage>
        <taxon>Bacteria</taxon>
        <taxon>Pseudomonadati</taxon>
        <taxon>Bacteroidota</taxon>
        <taxon>Sphingobacteriia</taxon>
        <taxon>Sphingobacteriales</taxon>
        <taxon>Sphingobacteriaceae</taxon>
        <taxon>Pedobacter</taxon>
    </lineage>
</organism>
<dbReference type="SUPFAM" id="SSF53649">
    <property type="entry name" value="Alkaline phosphatase-like"/>
    <property type="match status" value="1"/>
</dbReference>
<dbReference type="Pfam" id="PF00884">
    <property type="entry name" value="Sulfatase"/>
    <property type="match status" value="1"/>
</dbReference>
<dbReference type="Proteomes" id="UP000308181">
    <property type="component" value="Unassembled WGS sequence"/>
</dbReference>
<keyword evidence="4 7" id="KW-0732">Signal</keyword>
<evidence type="ECO:0000313" key="9">
    <source>
        <dbReference type="EMBL" id="TKB99071.1"/>
    </source>
</evidence>
<evidence type="ECO:0000256" key="5">
    <source>
        <dbReference type="ARBA" id="ARBA00022801"/>
    </source>
</evidence>
<dbReference type="Gene3D" id="3.40.720.10">
    <property type="entry name" value="Alkaline Phosphatase, subunit A"/>
    <property type="match status" value="1"/>
</dbReference>
<comment type="caution">
    <text evidence="9">The sequence shown here is derived from an EMBL/GenBank/DDBJ whole genome shotgun (WGS) entry which is preliminary data.</text>
</comment>
<dbReference type="GO" id="GO:0046872">
    <property type="term" value="F:metal ion binding"/>
    <property type="evidence" value="ECO:0007669"/>
    <property type="project" value="UniProtKB-KW"/>
</dbReference>
<evidence type="ECO:0000313" key="10">
    <source>
        <dbReference type="Proteomes" id="UP000308181"/>
    </source>
</evidence>
<keyword evidence="5" id="KW-0378">Hydrolase</keyword>
<dbReference type="RefSeq" id="WP_136825882.1">
    <property type="nucleotide sequence ID" value="NZ_SWBP01000002.1"/>
</dbReference>
<dbReference type="GO" id="GO:0004065">
    <property type="term" value="F:arylsulfatase activity"/>
    <property type="evidence" value="ECO:0007669"/>
    <property type="project" value="TreeGrafter"/>
</dbReference>
<dbReference type="Gene3D" id="3.30.1120.10">
    <property type="match status" value="1"/>
</dbReference>
<comment type="cofactor">
    <cofactor evidence="1">
        <name>Ca(2+)</name>
        <dbReference type="ChEBI" id="CHEBI:29108"/>
    </cofactor>
</comment>
<accession>A0A4U1C1H8</accession>
<reference evidence="9 10" key="1">
    <citation type="submission" date="2019-04" db="EMBL/GenBank/DDBJ databases">
        <title>Pedobacter sp. AR-3-17 sp. nov., isolated from Arctic soil.</title>
        <authorList>
            <person name="Dahal R.H."/>
            <person name="Kim D.-U."/>
        </authorList>
    </citation>
    <scope>NUCLEOTIDE SEQUENCE [LARGE SCALE GENOMIC DNA]</scope>
    <source>
        <strain evidence="9 10">AR-3-17</strain>
    </source>
</reference>
<dbReference type="PANTHER" id="PTHR42693">
    <property type="entry name" value="ARYLSULFATASE FAMILY MEMBER"/>
    <property type="match status" value="1"/>
</dbReference>
<sequence length="483" mass="54167">MKKAILIFAFFSFCGLQIIAQENFKKPNVIFFLVDDLGWADTEPYGSKFYETPNIKKLAQEGMLFTQAYAANPVCSPTRASIMSGKYPTSLQATNWFGAPQPDEELKNDKTKSTNPLLSAAYQENLPLAETTLAEALKKGGYQTFFAGKWHLGETEEFWPEHQGFNINKGGYFSGSPKSYFSPYKNPRLSDGPVGEHLPDRLANETNQFMEANVNEPFFAMLSFYSVHNPLAGRKDLLEKYEAKRKALNLKDEFGVEGKFKVRLNQSHATYAAVVEGMDLAVGKVLQKLKELKIDDNTIIIFFSDNGGLAINEGTPTSNLPLRAGKGWLYEGGIREPLLVKWPKVIKAGSINQTPVISNDFYATLLSAAKLPFISKQHTGSANILPLLQGKSLKERALFWHYPHYSNQGGSPGSAIRKGDWKLIRWYESGKDELFNLKNDIGEQKNLIEQEPKIAKSLAKQLDKWLKNEQALFPEKNPAYVAK</sequence>
<dbReference type="PANTHER" id="PTHR42693:SF42">
    <property type="entry name" value="ARYLSULFATASE G"/>
    <property type="match status" value="1"/>
</dbReference>
<evidence type="ECO:0000256" key="4">
    <source>
        <dbReference type="ARBA" id="ARBA00022729"/>
    </source>
</evidence>
<dbReference type="OrthoDB" id="9765065at2"/>